<dbReference type="Proteomes" id="UP000233551">
    <property type="component" value="Unassembled WGS sequence"/>
</dbReference>
<dbReference type="EMBL" id="MTKT01005880">
    <property type="protein sequence ID" value="OWM63905.1"/>
    <property type="molecule type" value="Genomic_DNA"/>
</dbReference>
<comment type="caution">
    <text evidence="2">The sequence shown here is derived from an EMBL/GenBank/DDBJ whole genome shotgun (WGS) entry which is preliminary data.</text>
</comment>
<sequence>MRDFPSCFGENGVQVADSSSSNSSKNAQNLATRVYQAKLRGRSCLITITWSKNMMGQGLSVGIDDYSSNQSLCKVDIKPWLFSKRKGSKTLEAYSTLIDVYWDLSSAKFGSGPEPSEGFYVAVVVDRQMILLLGDLRREAFKKTGASVAPSSAVFIAKKEHVFGKKVFATKAQFCDNGQVHDLVIECDSSSSAHDLCLVIRVNSKPVMQVKRLQWKFRGNHTILVDGLAIEVFWDVHNWLFGGSAAPGNAVFMFSVSAEKSWVTHSQTRGDPWPFSQRFLDSKSSHSLGFSLILHAWKSE</sequence>
<reference evidence="4" key="1">
    <citation type="journal article" date="2017" name="Plant J.">
        <title>The pomegranate (Punica granatum L.) genome and the genomics of punicalagin biosynthesis.</title>
        <authorList>
            <person name="Qin G."/>
            <person name="Xu C."/>
            <person name="Ming R."/>
            <person name="Tang H."/>
            <person name="Guyot R."/>
            <person name="Kramer E.M."/>
            <person name="Hu Y."/>
            <person name="Yi X."/>
            <person name="Qi Y."/>
            <person name="Xu X."/>
            <person name="Gao Z."/>
            <person name="Pan H."/>
            <person name="Jian J."/>
            <person name="Tian Y."/>
            <person name="Yue Z."/>
            <person name="Xu Y."/>
        </authorList>
    </citation>
    <scope>NUCLEOTIDE SEQUENCE [LARGE SCALE GENOMIC DNA]</scope>
    <source>
        <strain evidence="4">cv. Dabenzi</strain>
    </source>
</reference>
<reference evidence="2" key="2">
    <citation type="submission" date="2017-06" db="EMBL/GenBank/DDBJ databases">
        <title>The pomegranate genome and the genomics of punicalagin biosynthesis.</title>
        <authorList>
            <person name="Xu C."/>
        </authorList>
    </citation>
    <scope>NUCLEOTIDE SEQUENCE [LARGE SCALE GENOMIC DNA]</scope>
    <source>
        <tissue evidence="2">Fresh leaf</tissue>
    </source>
</reference>
<dbReference type="PANTHER" id="PTHR31972:SF74">
    <property type="entry name" value="EXPRESSED PROTEIN"/>
    <property type="match status" value="1"/>
</dbReference>
<accession>A0A218VTT5</accession>
<dbReference type="Pfam" id="PF05910">
    <property type="entry name" value="DUF868"/>
    <property type="match status" value="1"/>
</dbReference>
<dbReference type="AlphaFoldDB" id="A0A218VTT5"/>
<proteinExistence type="predicted"/>
<dbReference type="InterPro" id="IPR008586">
    <property type="entry name" value="DUF868_pln"/>
</dbReference>
<evidence type="ECO:0000256" key="1">
    <source>
        <dbReference type="SAM" id="MobiDB-lite"/>
    </source>
</evidence>
<feature type="region of interest" description="Disordered" evidence="1">
    <location>
        <begin position="1"/>
        <end position="25"/>
    </location>
</feature>
<evidence type="ECO:0000313" key="4">
    <source>
        <dbReference type="Proteomes" id="UP000197138"/>
    </source>
</evidence>
<dbReference type="Proteomes" id="UP000197138">
    <property type="component" value="Unassembled WGS sequence"/>
</dbReference>
<name>A0A218VTT5_PUNGR</name>
<reference evidence="3 5" key="3">
    <citation type="submission" date="2017-11" db="EMBL/GenBank/DDBJ databases">
        <title>De-novo sequencing of pomegranate (Punica granatum L.) genome.</title>
        <authorList>
            <person name="Akparov Z."/>
            <person name="Amiraslanov A."/>
            <person name="Hajiyeva S."/>
            <person name="Abbasov M."/>
            <person name="Kaur K."/>
            <person name="Hamwieh A."/>
            <person name="Solovyev V."/>
            <person name="Salamov A."/>
            <person name="Braich B."/>
            <person name="Kosarev P."/>
            <person name="Mahmoud A."/>
            <person name="Hajiyev E."/>
            <person name="Babayeva S."/>
            <person name="Izzatullayeva V."/>
            <person name="Mammadov A."/>
            <person name="Mammadov A."/>
            <person name="Sharifova S."/>
            <person name="Ojaghi J."/>
            <person name="Eynullazada K."/>
            <person name="Bayramov B."/>
            <person name="Abdulazimova A."/>
            <person name="Shahmuradov I."/>
        </authorList>
    </citation>
    <scope>NUCLEOTIDE SEQUENCE [LARGE SCALE GENOMIC DNA]</scope>
    <source>
        <strain evidence="3">AG2017</strain>
        <strain evidence="5">cv. AG2017</strain>
        <tissue evidence="3">Leaf</tissue>
    </source>
</reference>
<evidence type="ECO:0008006" key="6">
    <source>
        <dbReference type="Google" id="ProtNLM"/>
    </source>
</evidence>
<dbReference type="PANTHER" id="PTHR31972">
    <property type="entry name" value="EXPRESSED PROTEIN"/>
    <property type="match status" value="1"/>
</dbReference>
<protein>
    <recommendedName>
        <fullName evidence="6">DUF868 domain-containing protein</fullName>
    </recommendedName>
</protein>
<organism evidence="2 4">
    <name type="scientific">Punica granatum</name>
    <name type="common">Pomegranate</name>
    <dbReference type="NCBI Taxonomy" id="22663"/>
    <lineage>
        <taxon>Eukaryota</taxon>
        <taxon>Viridiplantae</taxon>
        <taxon>Streptophyta</taxon>
        <taxon>Embryophyta</taxon>
        <taxon>Tracheophyta</taxon>
        <taxon>Spermatophyta</taxon>
        <taxon>Magnoliopsida</taxon>
        <taxon>eudicotyledons</taxon>
        <taxon>Gunneridae</taxon>
        <taxon>Pentapetalae</taxon>
        <taxon>rosids</taxon>
        <taxon>malvids</taxon>
        <taxon>Myrtales</taxon>
        <taxon>Lythraceae</taxon>
        <taxon>Punica</taxon>
    </lineage>
</organism>
<keyword evidence="5" id="KW-1185">Reference proteome</keyword>
<evidence type="ECO:0000313" key="2">
    <source>
        <dbReference type="EMBL" id="OWM63905.1"/>
    </source>
</evidence>
<evidence type="ECO:0000313" key="3">
    <source>
        <dbReference type="EMBL" id="PKI67964.1"/>
    </source>
</evidence>
<dbReference type="GeneID" id="116215153"/>
<gene>
    <name evidence="2" type="ORF">CDL15_Pgr006167</name>
    <name evidence="3" type="ORF">CRG98_011560</name>
</gene>
<evidence type="ECO:0000313" key="5">
    <source>
        <dbReference type="Proteomes" id="UP000233551"/>
    </source>
</evidence>
<dbReference type="OrthoDB" id="1896898at2759"/>
<dbReference type="STRING" id="22663.A0A218VTT5"/>
<dbReference type="EMBL" id="PGOL01000571">
    <property type="protein sequence ID" value="PKI67964.1"/>
    <property type="molecule type" value="Genomic_DNA"/>
</dbReference>